<accession>A0A3S4JDB1</accession>
<dbReference type="EMBL" id="LR134148">
    <property type="protein sequence ID" value="VEA44329.1"/>
    <property type="molecule type" value="Genomic_DNA"/>
</dbReference>
<evidence type="ECO:0000313" key="2">
    <source>
        <dbReference type="Proteomes" id="UP000273655"/>
    </source>
</evidence>
<dbReference type="AlphaFoldDB" id="A0A3S4JDB1"/>
<dbReference type="Proteomes" id="UP000273655">
    <property type="component" value="Chromosome 1"/>
</dbReference>
<protein>
    <submittedName>
        <fullName evidence="1">Phage-like protein</fullName>
    </submittedName>
</protein>
<name>A0A3S4JDB1_SALET</name>
<evidence type="ECO:0000313" key="1">
    <source>
        <dbReference type="EMBL" id="VEA44329.1"/>
    </source>
</evidence>
<gene>
    <name evidence="1" type="ORF">NCTC8271_05830</name>
</gene>
<reference evidence="1 2" key="1">
    <citation type="submission" date="2018-12" db="EMBL/GenBank/DDBJ databases">
        <authorList>
            <consortium name="Pathogen Informatics"/>
        </authorList>
    </citation>
    <scope>NUCLEOTIDE SEQUENCE [LARGE SCALE GENOMIC DNA]</scope>
    <source>
        <strain evidence="1 2">NCTC8271</strain>
    </source>
</reference>
<dbReference type="InterPro" id="IPR009241">
    <property type="entry name" value="HigB-like"/>
</dbReference>
<proteinExistence type="predicted"/>
<dbReference type="Pfam" id="PF05973">
    <property type="entry name" value="Gp49"/>
    <property type="match status" value="1"/>
</dbReference>
<sequence length="124" mass="14444">MLLTRALSNEKEIRWVVSSLEDLLAFPITVRKAVGYQLHKIQYGIEPDDWKPFSEIGAGVNEIRIRDNNGIYRVMYVAKFEEALYVLHSFQKQTQQTSQHDKNIARTRYTGWCNNGETAYDCQN</sequence>
<organism evidence="1 2">
    <name type="scientific">Salmonella enterica I</name>
    <dbReference type="NCBI Taxonomy" id="59201"/>
    <lineage>
        <taxon>Bacteria</taxon>
        <taxon>Pseudomonadati</taxon>
        <taxon>Pseudomonadota</taxon>
        <taxon>Gammaproteobacteria</taxon>
        <taxon>Enterobacterales</taxon>
        <taxon>Enterobacteriaceae</taxon>
        <taxon>Salmonella</taxon>
    </lineage>
</organism>